<keyword evidence="1" id="KW-0812">Transmembrane</keyword>
<keyword evidence="1" id="KW-1133">Transmembrane helix</keyword>
<evidence type="ECO:0000313" key="2">
    <source>
        <dbReference type="EMBL" id="OIR23124.1"/>
    </source>
</evidence>
<dbReference type="AlphaFoldDB" id="A0A1J5UB41"/>
<dbReference type="EMBL" id="MIYZ01000001">
    <property type="protein sequence ID" value="OIR23124.1"/>
    <property type="molecule type" value="Genomic_DNA"/>
</dbReference>
<accession>A0A1J5UB41</accession>
<evidence type="ECO:0000313" key="3">
    <source>
        <dbReference type="Proteomes" id="UP000183615"/>
    </source>
</evidence>
<comment type="caution">
    <text evidence="2">The sequence shown here is derived from an EMBL/GenBank/DDBJ whole genome shotgun (WGS) entry which is preliminary data.</text>
</comment>
<proteinExistence type="predicted"/>
<feature type="transmembrane region" description="Helical" evidence="1">
    <location>
        <begin position="183"/>
        <end position="204"/>
    </location>
</feature>
<organism evidence="2 3">
    <name type="scientific">Marine Group III euryarchaeote CG-Epi2</name>
    <dbReference type="NCBI Taxonomy" id="1888996"/>
    <lineage>
        <taxon>Archaea</taxon>
        <taxon>Methanobacteriati</taxon>
        <taxon>Thermoplasmatota</taxon>
        <taxon>Thermoplasmata</taxon>
        <taxon>Candidatus Thermoprofundales</taxon>
    </lineage>
</organism>
<protein>
    <submittedName>
        <fullName evidence="2">Uncharacterized protein</fullName>
    </submittedName>
</protein>
<keyword evidence="1" id="KW-0472">Membrane</keyword>
<dbReference type="Proteomes" id="UP000183615">
    <property type="component" value="Unassembled WGS sequence"/>
</dbReference>
<gene>
    <name evidence="2" type="ORF">BET99_00235</name>
</gene>
<reference evidence="2 3" key="1">
    <citation type="submission" date="2016-08" db="EMBL/GenBank/DDBJ databases">
        <title>New Insights into Marine Group III Euryarchaeota, from dark to light.</title>
        <authorList>
            <person name="Haro-Moreno J.M."/>
            <person name="Rodriguez-Valera F."/>
            <person name="Lopez-Garcia P."/>
            <person name="Moreira D."/>
            <person name="Martin-Cuadrado A.B."/>
        </authorList>
    </citation>
    <scope>NUCLEOTIDE SEQUENCE [LARGE SCALE GENOMIC DNA]</scope>
    <source>
        <strain evidence="2">CG-Epi2</strain>
    </source>
</reference>
<name>A0A1J5UB41_9ARCH</name>
<evidence type="ECO:0000256" key="1">
    <source>
        <dbReference type="SAM" id="Phobius"/>
    </source>
</evidence>
<sequence>MKNKSLVVTIVITLLLSFQLMVPNVSAHTGGTFTIIVSKNGVQPYNVQMLVNDTARWINVDDTTNVTHRILVDANSDGIYDGEDDWKSGNLTDSCEHVNGTKVDENCNAYFEIIFNETSLNMSYDDIVGTYAFTDLVYNQTSGNTTTIYGNVTVYSDKHVTPGFQNTEIINDIEDVEKEKSPILLIIATISAVGAIGLGAMIAFGKKDE</sequence>